<dbReference type="PANTHER" id="PTHR33067:SF35">
    <property type="entry name" value="ASPARTIC PEPTIDASE DDI1-TYPE DOMAIN-CONTAINING PROTEIN"/>
    <property type="match status" value="1"/>
</dbReference>
<dbReference type="KEGG" id="vra:106766200"/>
<keyword evidence="2" id="KW-1185">Reference proteome</keyword>
<name>A0A1S3UK76_VIGRR</name>
<organism evidence="2 3">
    <name type="scientific">Vigna radiata var. radiata</name>
    <name type="common">Mung bean</name>
    <name type="synonym">Phaseolus aureus</name>
    <dbReference type="NCBI Taxonomy" id="3916"/>
    <lineage>
        <taxon>Eukaryota</taxon>
        <taxon>Viridiplantae</taxon>
        <taxon>Streptophyta</taxon>
        <taxon>Embryophyta</taxon>
        <taxon>Tracheophyta</taxon>
        <taxon>Spermatophyta</taxon>
        <taxon>Magnoliopsida</taxon>
        <taxon>eudicotyledons</taxon>
        <taxon>Gunneridae</taxon>
        <taxon>Pentapetalae</taxon>
        <taxon>rosids</taxon>
        <taxon>fabids</taxon>
        <taxon>Fabales</taxon>
        <taxon>Fabaceae</taxon>
        <taxon>Papilionoideae</taxon>
        <taxon>50 kb inversion clade</taxon>
        <taxon>NPAAA clade</taxon>
        <taxon>indigoferoid/millettioid clade</taxon>
        <taxon>Phaseoleae</taxon>
        <taxon>Vigna</taxon>
    </lineage>
</organism>
<dbReference type="Proteomes" id="UP000087766">
    <property type="component" value="Chromosome 7"/>
</dbReference>
<sequence>MITISRSSEQPQFMPIQRSVNSEEIFQKVVKSSVFYVDQREEREACEMITKSRKVLEERRVEKESVEKNSEQEEDGEREKNMMNKKNEGDNREEGVEKLREKEYVKSLPYPKTYSRREKEKQFERFMEIFRKLEITIPFSEALQQMPSYAKFLKELLLKKRKKIRGLELKPTRMTLQLADRSLKYPYGVAEDMEENGDAPLILGKPFMKTTKILIDVLNGKLKVKE</sequence>
<evidence type="ECO:0000256" key="1">
    <source>
        <dbReference type="SAM" id="MobiDB-lite"/>
    </source>
</evidence>
<dbReference type="GeneID" id="106766200"/>
<dbReference type="PANTHER" id="PTHR33067">
    <property type="entry name" value="RNA-DIRECTED DNA POLYMERASE-RELATED"/>
    <property type="match status" value="1"/>
</dbReference>
<proteinExistence type="predicted"/>
<evidence type="ECO:0000313" key="2">
    <source>
        <dbReference type="Proteomes" id="UP000087766"/>
    </source>
</evidence>
<dbReference type="OrthoDB" id="778454at2759"/>
<dbReference type="AlphaFoldDB" id="A0A1S3UK76"/>
<evidence type="ECO:0000313" key="3">
    <source>
        <dbReference type="RefSeq" id="XP_014506435.1"/>
    </source>
</evidence>
<reference evidence="2" key="1">
    <citation type="journal article" date="2014" name="Nat. Commun.">
        <title>Genome sequence of mungbean and insights into evolution within Vigna species.</title>
        <authorList>
            <person name="Kang Y.J."/>
            <person name="Kim S.K."/>
            <person name="Kim M.Y."/>
            <person name="Lestari P."/>
            <person name="Kim K.H."/>
            <person name="Ha B.K."/>
            <person name="Jun T.H."/>
            <person name="Hwang W.J."/>
            <person name="Lee T."/>
            <person name="Lee J."/>
            <person name="Shim S."/>
            <person name="Yoon M.Y."/>
            <person name="Jang Y.E."/>
            <person name="Han K.S."/>
            <person name="Taeprayoon P."/>
            <person name="Yoon N."/>
            <person name="Somta P."/>
            <person name="Tanya P."/>
            <person name="Kim K.S."/>
            <person name="Gwag J.G."/>
            <person name="Moon J.K."/>
            <person name="Lee Y.H."/>
            <person name="Park B.S."/>
            <person name="Bombarely A."/>
            <person name="Doyle J.J."/>
            <person name="Jackson S.A."/>
            <person name="Schafleitner R."/>
            <person name="Srinives P."/>
            <person name="Varshney R.K."/>
            <person name="Lee S.H."/>
        </authorList>
    </citation>
    <scope>NUCLEOTIDE SEQUENCE [LARGE SCALE GENOMIC DNA]</scope>
    <source>
        <strain evidence="2">cv. VC1973A</strain>
    </source>
</reference>
<feature type="region of interest" description="Disordered" evidence="1">
    <location>
        <begin position="58"/>
        <end position="98"/>
    </location>
</feature>
<reference evidence="3" key="2">
    <citation type="submission" date="2025-08" db="UniProtKB">
        <authorList>
            <consortium name="RefSeq"/>
        </authorList>
    </citation>
    <scope>IDENTIFICATION</scope>
    <source>
        <tissue evidence="3">Leaf</tissue>
    </source>
</reference>
<accession>A0A1S3UK76</accession>
<dbReference type="RefSeq" id="XP_014506435.1">
    <property type="nucleotide sequence ID" value="XM_014650949.1"/>
</dbReference>
<protein>
    <submittedName>
        <fullName evidence="3">Uncharacterized protein LOC106766200</fullName>
    </submittedName>
</protein>
<gene>
    <name evidence="3" type="primary">LOC106766200</name>
</gene>